<dbReference type="EMBL" id="MN882349">
    <property type="protein sequence ID" value="QHJ73022.1"/>
    <property type="molecule type" value="Genomic_DNA"/>
</dbReference>
<sequence length="67" mass="7636">MKIKIEIFDDGGYSFMKGVELPIIVEGRPYGLDYVVETQELQKAGVAIKGYSPEYKWCFLSKEAWAV</sequence>
<evidence type="ECO:0000313" key="1">
    <source>
        <dbReference type="EMBL" id="QHJ73022.1"/>
    </source>
</evidence>
<reference evidence="1 2" key="1">
    <citation type="submission" date="2019-12" db="EMBL/GenBank/DDBJ databases">
        <authorList>
            <person name="Dhungana G."/>
            <person name="Malla R."/>
            <person name="Rajaure M."/>
        </authorList>
    </citation>
    <scope>NUCLEOTIDE SEQUENCE [LARGE SCALE GENOMIC DNA]</scope>
</reference>
<protein>
    <submittedName>
        <fullName evidence="1">Uncharacterized protein</fullName>
    </submittedName>
</protein>
<evidence type="ECO:0000313" key="2">
    <source>
        <dbReference type="Proteomes" id="UP000472715"/>
    </source>
</evidence>
<organism evidence="1 2">
    <name type="scientific">Escherichia phage Ec_Makalu_003</name>
    <dbReference type="NCBI Taxonomy" id="2704944"/>
    <lineage>
        <taxon>Viruses</taxon>
        <taxon>Duplodnaviria</taxon>
        <taxon>Heunggongvirae</taxon>
        <taxon>Uroviricota</taxon>
        <taxon>Caudoviricetes</taxon>
        <taxon>Pantevenvirales</taxon>
        <taxon>Straboviridae</taxon>
        <taxon>Krischvirus</taxon>
        <taxon>Krischvirus gec3s</taxon>
    </lineage>
</organism>
<dbReference type="Proteomes" id="UP000472715">
    <property type="component" value="Segment"/>
</dbReference>
<gene>
    <name evidence="1" type="ORF">Makalu003_074</name>
</gene>
<accession>A0A6B9SVD3</accession>
<name>A0A6B9SVD3_9CAUD</name>
<proteinExistence type="predicted"/>